<feature type="signal peptide" evidence="1">
    <location>
        <begin position="1"/>
        <end position="24"/>
    </location>
</feature>
<dbReference type="OrthoDB" id="3857427at2759"/>
<keyword evidence="1" id="KW-0732">Signal</keyword>
<keyword evidence="3" id="KW-1185">Reference proteome</keyword>
<sequence length="158" mass="17018">MKFSLAKVASLYLSATALLPIVSSTPVPGTELIARAPIKRQTCLGDNGGTSIGVLVCCNIDFYYGWELVIQLSVKDSRGDSNDVYGWCVVEDIYGKFHQVPSSKLRNSQGKGTTIHQYNIAWNVNPPNKARYVSARACVDDAGTDTCGGSPRGVISPF</sequence>
<accession>A0A6A5WKM9</accession>
<proteinExistence type="predicted"/>
<protein>
    <submittedName>
        <fullName evidence="2">Uncharacterized protein</fullName>
    </submittedName>
</protein>
<evidence type="ECO:0000313" key="3">
    <source>
        <dbReference type="Proteomes" id="UP000799779"/>
    </source>
</evidence>
<evidence type="ECO:0000256" key="1">
    <source>
        <dbReference type="SAM" id="SignalP"/>
    </source>
</evidence>
<name>A0A6A5WKM9_9PLEO</name>
<gene>
    <name evidence="2" type="ORF">P154DRAFT_524161</name>
</gene>
<organism evidence="2 3">
    <name type="scientific">Amniculicola lignicola CBS 123094</name>
    <dbReference type="NCBI Taxonomy" id="1392246"/>
    <lineage>
        <taxon>Eukaryota</taxon>
        <taxon>Fungi</taxon>
        <taxon>Dikarya</taxon>
        <taxon>Ascomycota</taxon>
        <taxon>Pezizomycotina</taxon>
        <taxon>Dothideomycetes</taxon>
        <taxon>Pleosporomycetidae</taxon>
        <taxon>Pleosporales</taxon>
        <taxon>Amniculicolaceae</taxon>
        <taxon>Amniculicola</taxon>
    </lineage>
</organism>
<dbReference type="EMBL" id="ML977605">
    <property type="protein sequence ID" value="KAF1998226.1"/>
    <property type="molecule type" value="Genomic_DNA"/>
</dbReference>
<dbReference type="AlphaFoldDB" id="A0A6A5WKM9"/>
<reference evidence="2" key="1">
    <citation type="journal article" date="2020" name="Stud. Mycol.">
        <title>101 Dothideomycetes genomes: a test case for predicting lifestyles and emergence of pathogens.</title>
        <authorList>
            <person name="Haridas S."/>
            <person name="Albert R."/>
            <person name="Binder M."/>
            <person name="Bloem J."/>
            <person name="Labutti K."/>
            <person name="Salamov A."/>
            <person name="Andreopoulos B."/>
            <person name="Baker S."/>
            <person name="Barry K."/>
            <person name="Bills G."/>
            <person name="Bluhm B."/>
            <person name="Cannon C."/>
            <person name="Castanera R."/>
            <person name="Culley D."/>
            <person name="Daum C."/>
            <person name="Ezra D."/>
            <person name="Gonzalez J."/>
            <person name="Henrissat B."/>
            <person name="Kuo A."/>
            <person name="Liang C."/>
            <person name="Lipzen A."/>
            <person name="Lutzoni F."/>
            <person name="Magnuson J."/>
            <person name="Mondo S."/>
            <person name="Nolan M."/>
            <person name="Ohm R."/>
            <person name="Pangilinan J."/>
            <person name="Park H.-J."/>
            <person name="Ramirez L."/>
            <person name="Alfaro M."/>
            <person name="Sun H."/>
            <person name="Tritt A."/>
            <person name="Yoshinaga Y."/>
            <person name="Zwiers L.-H."/>
            <person name="Turgeon B."/>
            <person name="Goodwin S."/>
            <person name="Spatafora J."/>
            <person name="Crous P."/>
            <person name="Grigoriev I."/>
        </authorList>
    </citation>
    <scope>NUCLEOTIDE SEQUENCE</scope>
    <source>
        <strain evidence="2">CBS 123094</strain>
    </source>
</reference>
<evidence type="ECO:0000313" key="2">
    <source>
        <dbReference type="EMBL" id="KAF1998226.1"/>
    </source>
</evidence>
<feature type="chain" id="PRO_5025391487" evidence="1">
    <location>
        <begin position="25"/>
        <end position="158"/>
    </location>
</feature>
<dbReference type="Proteomes" id="UP000799779">
    <property type="component" value="Unassembled WGS sequence"/>
</dbReference>